<protein>
    <recommendedName>
        <fullName evidence="3">YaaC-like Protein</fullName>
    </recommendedName>
</protein>
<dbReference type="InterPro" id="IPR026988">
    <property type="entry name" value="YaaC-like"/>
</dbReference>
<keyword evidence="2" id="KW-1185">Reference proteome</keyword>
<accession>A0A084GJH1</accession>
<evidence type="ECO:0000313" key="1">
    <source>
        <dbReference type="EMBL" id="KEZ47483.1"/>
    </source>
</evidence>
<reference evidence="1 2" key="1">
    <citation type="journal article" date="2005" name="Int. J. Syst. Evol. Microbiol.">
        <title>Bacillus cibi sp. nov., isolated from jeotgal, a traditional Korean fermented seafood.</title>
        <authorList>
            <person name="Yoon J.H."/>
            <person name="Lee C.H."/>
            <person name="Oh T.K."/>
        </authorList>
    </citation>
    <scope>NUCLEOTIDE SEQUENCE [LARGE SCALE GENOMIC DNA]</scope>
    <source>
        <strain evidence="1 2">DSM 16189</strain>
    </source>
</reference>
<dbReference type="STRING" id="246786.GS18_0220035"/>
<gene>
    <name evidence="1" type="ORF">GS18_0220035</name>
</gene>
<organism evidence="1 2">
    <name type="scientific">Metabacillus indicus</name>
    <name type="common">Bacillus indicus</name>
    <dbReference type="NCBI Taxonomy" id="246786"/>
    <lineage>
        <taxon>Bacteria</taxon>
        <taxon>Bacillati</taxon>
        <taxon>Bacillota</taxon>
        <taxon>Bacilli</taxon>
        <taxon>Bacillales</taxon>
        <taxon>Bacillaceae</taxon>
        <taxon>Metabacillus</taxon>
    </lineage>
</organism>
<evidence type="ECO:0008006" key="3">
    <source>
        <dbReference type="Google" id="ProtNLM"/>
    </source>
</evidence>
<comment type="caution">
    <text evidence="1">The sequence shown here is derived from an EMBL/GenBank/DDBJ whole genome shotgun (WGS) entry which is preliminary data.</text>
</comment>
<dbReference type="EMBL" id="JNVC02000022">
    <property type="protein sequence ID" value="KEZ47483.1"/>
    <property type="molecule type" value="Genomic_DNA"/>
</dbReference>
<dbReference type="Proteomes" id="UP000028549">
    <property type="component" value="Unassembled WGS sequence"/>
</dbReference>
<dbReference type="Pfam" id="PF14175">
    <property type="entry name" value="YaaC"/>
    <property type="match status" value="1"/>
</dbReference>
<dbReference type="AlphaFoldDB" id="A0A084GJH1"/>
<dbReference type="OrthoDB" id="2380109at2"/>
<dbReference type="RefSeq" id="WP_029566302.1">
    <property type="nucleotide sequence ID" value="NZ_CP176757.1"/>
</dbReference>
<evidence type="ECO:0000313" key="2">
    <source>
        <dbReference type="Proteomes" id="UP000028549"/>
    </source>
</evidence>
<proteinExistence type="predicted"/>
<name>A0A084GJH1_METID</name>
<sequence>MTATNAWNQLKSYQTTDTVQKFLEKCYQKSNQSLPAELSYQNSYPFVYHLKHAENFYLSAENASLPVKPMLLFYGMAQLIKACILTKDPEYPAASSVLAHGVSSRKRKKQHYRFLQDEVKIQRNGLFAHAAFHLYSLQHVENDKYSMHELLQRVPELCDLFKMHKQKDVHIAIGVDDQHIHLPKDAAASYHMTPDRMLDYLHHHFQLDKAGETSDVMSLLLPESFNAFSSPPFLYNQQTCTYSLPASLNDLGGLPEFLAHYLLLYNLSMISRYETEWWYELMLSHSQDDYVFIVRFLEATKDKIPQMALSFLHQMREQRMQG</sequence>